<dbReference type="STRING" id="92696.A0A4R0RA77"/>
<evidence type="ECO:0000259" key="2">
    <source>
        <dbReference type="SMART" id="SM00256"/>
    </source>
</evidence>
<dbReference type="InterPro" id="IPR001810">
    <property type="entry name" value="F-box_dom"/>
</dbReference>
<dbReference type="SMART" id="SM00256">
    <property type="entry name" value="FBOX"/>
    <property type="match status" value="2"/>
</dbReference>
<dbReference type="SUPFAM" id="SSF81383">
    <property type="entry name" value="F-box domain"/>
    <property type="match status" value="2"/>
</dbReference>
<dbReference type="AlphaFoldDB" id="A0A4R0RA77"/>
<dbReference type="SUPFAM" id="SSF52047">
    <property type="entry name" value="RNI-like"/>
    <property type="match status" value="2"/>
</dbReference>
<dbReference type="Pfam" id="PF12937">
    <property type="entry name" value="F-box-like"/>
    <property type="match status" value="2"/>
</dbReference>
<dbReference type="Gene3D" id="1.20.1280.50">
    <property type="match status" value="2"/>
</dbReference>
<feature type="domain" description="F-box" evidence="2">
    <location>
        <begin position="20"/>
        <end position="58"/>
    </location>
</feature>
<accession>A0A4R0RA77</accession>
<sequence length="1144" mass="129487">MATSMANSIYPSPSHKVFQIPEIVELILSFLDRRENTNTARVCRRWSDIALTLLWRDVPDVFPLFSILSPLDTSGRRGSTGFEYVFTRNLGASDWERFSRYARRVRILAHNEDSVKFVSSLAFDEIARTRATLQILPNLGSLTWLTHTSQRMRFSLMFMHERVNEFIASLHLHDDYPIATFFNEVVLRMPHLTALDLRFDFGVSEIEAAIVELLGGLPKLKSVIFPLYTLTSRIVQQLSKLPHLGTIQFEFKEDQGQGQVEDIMNFVPHLEEGAFPTLFDLSLSARLSDITAFLGHMHGPTHLTHLYAHVITSAHPDEVMHFLTTISENCQQLTHLYIDYMASPGGVIPAPQPRLTWNALRPVLTLPNLIVFEMRWDLPIVLSQANVTEIASKWPSLEVLLLNCEPLDPSEDGTLTLDALLPFARHCPNLRELGLYLDATRISEDEVALQASAVKPFKNLKRLCMGLSTITEPGPVALFLSRLCPLGCEVASGVTWPEGFGMAETATNREVLDRLQAAAGAWWEKWAEVARTLPLLTKLRIQEREARVALEREVDDLRTRCRLLSERAALMPTSFDRCDDAVILIPELLTLILSYLDDRSVAKSATVCLRWADIALDVVWRDVHDIRRLLSLLAPLTTERQTGVLVSPGFNHRFKRNSSLDWNKFDRYARRVRHLYHDESKRRYFDDNVWNEILRGSPRDFLLPNLQSLEWLAICPERQRWSILFIHEKVRRLSLQIHLSSSCSAYIGMVLAKAVNLEELEIRSEEAARDIEPIVMPLLGCQTLQHFTVPLYFLTSSIFGRLALCSNLRTISLSKQASRTRRSAHVLHVHAAHFLQSAFSPKNIAFLHVNVIAVDGPLVVRNFFSTVANSCKLLKELHLDFVISPDAPIIYPPPPLADRPTIDTFRPLYSCHRLTRFEFRWDYQMNLTQPDIEEFASSLPSLEALLLNCQPIPEHTAPTLTLEALVPFARHCPRLTELGLYLDARETPSPLDPRPIPSFRHLRKLSVGASCITDVEPVALFLSQLCPLGCELISGVRWPDAYGIALDHLGILDNRRLQMTEWWVRWTDVAKVLPLATKARLEEKGRFVAVKQMMDKMLAVAAASTSGTNARVGGEAALSVELSTSGSLSQFQAHLDDLKAMLVV</sequence>
<dbReference type="InterPro" id="IPR036047">
    <property type="entry name" value="F-box-like_dom_sf"/>
</dbReference>
<dbReference type="PANTHER" id="PTHR38926">
    <property type="entry name" value="F-BOX DOMAIN CONTAINING PROTEIN, EXPRESSED"/>
    <property type="match status" value="1"/>
</dbReference>
<reference evidence="3 4" key="1">
    <citation type="submission" date="2018-11" db="EMBL/GenBank/DDBJ databases">
        <title>Genome assembly of Steccherinum ochraceum LE-BIN_3174, the white-rot fungus of the Steccherinaceae family (The Residual Polyporoid clade, Polyporales, Basidiomycota).</title>
        <authorList>
            <person name="Fedorova T.V."/>
            <person name="Glazunova O.A."/>
            <person name="Landesman E.O."/>
            <person name="Moiseenko K.V."/>
            <person name="Psurtseva N.V."/>
            <person name="Savinova O.S."/>
            <person name="Shakhova N.V."/>
            <person name="Tyazhelova T.V."/>
            <person name="Vasina D.V."/>
        </authorList>
    </citation>
    <scope>NUCLEOTIDE SEQUENCE [LARGE SCALE GENOMIC DNA]</scope>
    <source>
        <strain evidence="3 4">LE-BIN_3174</strain>
    </source>
</reference>
<dbReference type="PANTHER" id="PTHR38926:SF72">
    <property type="entry name" value="IM:7136021-RELATED"/>
    <property type="match status" value="1"/>
</dbReference>
<evidence type="ECO:0000313" key="4">
    <source>
        <dbReference type="Proteomes" id="UP000292702"/>
    </source>
</evidence>
<dbReference type="OrthoDB" id="2447803at2759"/>
<dbReference type="Gene3D" id="3.80.10.10">
    <property type="entry name" value="Ribonuclease Inhibitor"/>
    <property type="match status" value="2"/>
</dbReference>
<dbReference type="InterPro" id="IPR032675">
    <property type="entry name" value="LRR_dom_sf"/>
</dbReference>
<evidence type="ECO:0000313" key="3">
    <source>
        <dbReference type="EMBL" id="TCD63646.1"/>
    </source>
</evidence>
<gene>
    <name evidence="3" type="ORF">EIP91_005163</name>
</gene>
<evidence type="ECO:0000256" key="1">
    <source>
        <dbReference type="SAM" id="Coils"/>
    </source>
</evidence>
<feature type="domain" description="F-box" evidence="2">
    <location>
        <begin position="585"/>
        <end position="623"/>
    </location>
</feature>
<dbReference type="EMBL" id="RWJN01000284">
    <property type="protein sequence ID" value="TCD63646.1"/>
    <property type="molecule type" value="Genomic_DNA"/>
</dbReference>
<comment type="caution">
    <text evidence="3">The sequence shown here is derived from an EMBL/GenBank/DDBJ whole genome shotgun (WGS) entry which is preliminary data.</text>
</comment>
<protein>
    <recommendedName>
        <fullName evidence="2">F-box domain-containing protein</fullName>
    </recommendedName>
</protein>
<keyword evidence="1" id="KW-0175">Coiled coil</keyword>
<dbReference type="Proteomes" id="UP000292702">
    <property type="component" value="Unassembled WGS sequence"/>
</dbReference>
<name>A0A4R0RA77_9APHY</name>
<feature type="coiled-coil region" evidence="1">
    <location>
        <begin position="540"/>
        <end position="567"/>
    </location>
</feature>
<proteinExistence type="predicted"/>
<keyword evidence="4" id="KW-1185">Reference proteome</keyword>
<organism evidence="3 4">
    <name type="scientific">Steccherinum ochraceum</name>
    <dbReference type="NCBI Taxonomy" id="92696"/>
    <lineage>
        <taxon>Eukaryota</taxon>
        <taxon>Fungi</taxon>
        <taxon>Dikarya</taxon>
        <taxon>Basidiomycota</taxon>
        <taxon>Agaricomycotina</taxon>
        <taxon>Agaricomycetes</taxon>
        <taxon>Polyporales</taxon>
        <taxon>Steccherinaceae</taxon>
        <taxon>Steccherinum</taxon>
    </lineage>
</organism>